<proteinExistence type="predicted"/>
<name>A0A1R3IZS9_9ROSI</name>
<accession>A0A1R3IZS9</accession>
<dbReference type="Proteomes" id="UP000187203">
    <property type="component" value="Unassembled WGS sequence"/>
</dbReference>
<evidence type="ECO:0000313" key="3">
    <source>
        <dbReference type="Proteomes" id="UP000187203"/>
    </source>
</evidence>
<dbReference type="EMBL" id="AWUE01017169">
    <property type="protein sequence ID" value="OMO88081.1"/>
    <property type="molecule type" value="Genomic_DNA"/>
</dbReference>
<keyword evidence="3" id="KW-1185">Reference proteome</keyword>
<feature type="region of interest" description="Disordered" evidence="1">
    <location>
        <begin position="103"/>
        <end position="192"/>
    </location>
</feature>
<dbReference type="AlphaFoldDB" id="A0A1R3IZS9"/>
<dbReference type="OrthoDB" id="647720at2759"/>
<comment type="caution">
    <text evidence="2">The sequence shown here is derived from an EMBL/GenBank/DDBJ whole genome shotgun (WGS) entry which is preliminary data.</text>
</comment>
<reference evidence="3" key="1">
    <citation type="submission" date="2013-09" db="EMBL/GenBank/DDBJ databases">
        <title>Corchorus olitorius genome sequencing.</title>
        <authorList>
            <person name="Alam M."/>
            <person name="Haque M.S."/>
            <person name="Islam M.S."/>
            <person name="Emdad E.M."/>
            <person name="Islam M.M."/>
            <person name="Ahmed B."/>
            <person name="Halim A."/>
            <person name="Hossen Q.M.M."/>
            <person name="Hossain M.Z."/>
            <person name="Ahmed R."/>
            <person name="Khan M.M."/>
            <person name="Islam R."/>
            <person name="Rashid M.M."/>
            <person name="Khan S.A."/>
            <person name="Rahman M.S."/>
            <person name="Alam M."/>
            <person name="Yahiya A.S."/>
            <person name="Khan M.S."/>
            <person name="Azam M.S."/>
            <person name="Haque T."/>
            <person name="Lashkar M.Z.H."/>
            <person name="Akhand A.I."/>
            <person name="Morshed G."/>
            <person name="Roy S."/>
            <person name="Uddin K.S."/>
            <person name="Rabeya T."/>
            <person name="Hossain A.S."/>
            <person name="Chowdhury A."/>
            <person name="Snigdha A.R."/>
            <person name="Mortoza M.S."/>
            <person name="Matin S.A."/>
            <person name="Hoque S.M.E."/>
            <person name="Islam M.K."/>
            <person name="Roy D.K."/>
            <person name="Haider R."/>
            <person name="Moosa M.M."/>
            <person name="Elias S.M."/>
            <person name="Hasan A.M."/>
            <person name="Jahan S."/>
            <person name="Shafiuddin M."/>
            <person name="Mahmood N."/>
            <person name="Shommy N.S."/>
        </authorList>
    </citation>
    <scope>NUCLEOTIDE SEQUENCE [LARGE SCALE GENOMIC DNA]</scope>
    <source>
        <strain evidence="3">cv. O-4</strain>
    </source>
</reference>
<feature type="compositionally biased region" description="Basic and acidic residues" evidence="1">
    <location>
        <begin position="125"/>
        <end position="162"/>
    </location>
</feature>
<evidence type="ECO:0000313" key="2">
    <source>
        <dbReference type="EMBL" id="OMO88081.1"/>
    </source>
</evidence>
<protein>
    <submittedName>
        <fullName evidence="2">Uncharacterized protein</fullName>
    </submittedName>
</protein>
<organism evidence="2 3">
    <name type="scientific">Corchorus olitorius</name>
    <dbReference type="NCBI Taxonomy" id="93759"/>
    <lineage>
        <taxon>Eukaryota</taxon>
        <taxon>Viridiplantae</taxon>
        <taxon>Streptophyta</taxon>
        <taxon>Embryophyta</taxon>
        <taxon>Tracheophyta</taxon>
        <taxon>Spermatophyta</taxon>
        <taxon>Magnoliopsida</taxon>
        <taxon>eudicotyledons</taxon>
        <taxon>Gunneridae</taxon>
        <taxon>Pentapetalae</taxon>
        <taxon>rosids</taxon>
        <taxon>malvids</taxon>
        <taxon>Malvales</taxon>
        <taxon>Malvaceae</taxon>
        <taxon>Grewioideae</taxon>
        <taxon>Apeibeae</taxon>
        <taxon>Corchorus</taxon>
    </lineage>
</organism>
<sequence>MASCNLKTVRSPLTPAVGKGDLLPTNRSVFVASKSKTAFVPLQVKCEKGRITSKTKSSSVSRRDVMESLTTGILGLALLPKPAEARISRLEMKKMILEKLEELKQKAGLSKPKTENEMKLPTIENDVKPPTKSSPEDKQSPTKPSPEDKQSPTKPSPEEKKPPTLPLPPPELTAKPLVEATLSDIPPPKGAL</sequence>
<dbReference type="STRING" id="93759.A0A1R3IZS9"/>
<gene>
    <name evidence="2" type="ORF">COLO4_20477</name>
</gene>
<evidence type="ECO:0000256" key="1">
    <source>
        <dbReference type="SAM" id="MobiDB-lite"/>
    </source>
</evidence>